<gene>
    <name evidence="3" type="ORF">POTOM_000226</name>
</gene>
<comment type="caution">
    <text evidence="3">The sequence shown here is derived from an EMBL/GenBank/DDBJ whole genome shotgun (WGS) entry which is preliminary data.</text>
</comment>
<proteinExistence type="predicted"/>
<keyword evidence="4" id="KW-1185">Reference proteome</keyword>
<reference evidence="3" key="1">
    <citation type="journal article" date="2020" name="bioRxiv">
        <title>Hybrid origin of Populus tomentosa Carr. identified through genome sequencing and phylogenomic analysis.</title>
        <authorList>
            <person name="An X."/>
            <person name="Gao K."/>
            <person name="Chen Z."/>
            <person name="Li J."/>
            <person name="Yang X."/>
            <person name="Yang X."/>
            <person name="Zhou J."/>
            <person name="Guo T."/>
            <person name="Zhao T."/>
            <person name="Huang S."/>
            <person name="Miao D."/>
            <person name="Khan W.U."/>
            <person name="Rao P."/>
            <person name="Ye M."/>
            <person name="Lei B."/>
            <person name="Liao W."/>
            <person name="Wang J."/>
            <person name="Ji L."/>
            <person name="Li Y."/>
            <person name="Guo B."/>
            <person name="Mustafa N.S."/>
            <person name="Li S."/>
            <person name="Yun Q."/>
            <person name="Keller S.R."/>
            <person name="Mao J."/>
            <person name="Zhang R."/>
            <person name="Strauss S.H."/>
        </authorList>
    </citation>
    <scope>NUCLEOTIDE SEQUENCE</scope>
    <source>
        <strain evidence="3">GM15</strain>
        <tissue evidence="3">Leaf</tissue>
    </source>
</reference>
<accession>A0A8X8AMK5</accession>
<dbReference type="PANTHER" id="PTHR11877:SF57">
    <property type="entry name" value="CHALCONE SYNTHASE"/>
    <property type="match status" value="1"/>
</dbReference>
<feature type="compositionally biased region" description="Polar residues" evidence="1">
    <location>
        <begin position="136"/>
        <end position="160"/>
    </location>
</feature>
<dbReference type="PANTHER" id="PTHR11877">
    <property type="entry name" value="HYDROXYMETHYLGLUTARYL-COA SYNTHASE"/>
    <property type="match status" value="1"/>
</dbReference>
<dbReference type="EMBL" id="JAAWWB010000001">
    <property type="protein sequence ID" value="KAG6791114.1"/>
    <property type="molecule type" value="Genomic_DNA"/>
</dbReference>
<organism evidence="3 4">
    <name type="scientific">Populus tomentosa</name>
    <name type="common">Chinese white poplar</name>
    <dbReference type="NCBI Taxonomy" id="118781"/>
    <lineage>
        <taxon>Eukaryota</taxon>
        <taxon>Viridiplantae</taxon>
        <taxon>Streptophyta</taxon>
        <taxon>Embryophyta</taxon>
        <taxon>Tracheophyta</taxon>
        <taxon>Spermatophyta</taxon>
        <taxon>Magnoliopsida</taxon>
        <taxon>eudicotyledons</taxon>
        <taxon>Gunneridae</taxon>
        <taxon>Pentapetalae</taxon>
        <taxon>rosids</taxon>
        <taxon>fabids</taxon>
        <taxon>Malpighiales</taxon>
        <taxon>Salicaceae</taxon>
        <taxon>Saliceae</taxon>
        <taxon>Populus</taxon>
    </lineage>
</organism>
<evidence type="ECO:0000313" key="3">
    <source>
        <dbReference type="EMBL" id="KAG6791114.1"/>
    </source>
</evidence>
<protein>
    <recommendedName>
        <fullName evidence="2">Chalcone/stilbene synthase N-terminal domain-containing protein</fullName>
    </recommendedName>
</protein>
<dbReference type="InterPro" id="IPR001099">
    <property type="entry name" value="Chalcone/stilbene_synt_N"/>
</dbReference>
<evidence type="ECO:0000256" key="1">
    <source>
        <dbReference type="SAM" id="MobiDB-lite"/>
    </source>
</evidence>
<evidence type="ECO:0000259" key="2">
    <source>
        <dbReference type="Pfam" id="PF00195"/>
    </source>
</evidence>
<dbReference type="InterPro" id="IPR011141">
    <property type="entry name" value="Polyketide_synthase_type-III"/>
</dbReference>
<dbReference type="Proteomes" id="UP000886885">
    <property type="component" value="Chromosome 1A"/>
</dbReference>
<evidence type="ECO:0000313" key="4">
    <source>
        <dbReference type="Proteomes" id="UP000886885"/>
    </source>
</evidence>
<dbReference type="OrthoDB" id="1000646at2759"/>
<feature type="region of interest" description="Disordered" evidence="1">
    <location>
        <begin position="136"/>
        <end position="185"/>
    </location>
</feature>
<feature type="domain" description="Chalcone/stilbene synthase N-terminal" evidence="2">
    <location>
        <begin position="6"/>
        <end position="61"/>
    </location>
</feature>
<name>A0A8X8AMK5_POPTO</name>
<sequence>MGKEKMASILAIGTANPPDCFGQADYPDFYFRVTKSEHMTQLKDKFKRICKQYTCMISHLRMGFEHSFHCQSHCFHEGKERAREDCIHIPGADHELTKLLGLERSVKRFLIPSSSSQLIEQSSSVPISLTTLQFESPRPSTSLDMGTTVLQSSERGSSSAPSLLQVSNSNSPLLSNSSPSLELPHSIVPAQPTERMHNMTTRSMNDIYRPKKSFLVTKHPIPSSLEPLNVAAALTDSRWREAMSSELTALMRHNTWQLVPPPNGSAIFSHSAAAVIVGADPDTATERPLFQLVSAEQCIVPDSDDGIVT</sequence>
<dbReference type="GO" id="GO:0016747">
    <property type="term" value="F:acyltransferase activity, transferring groups other than amino-acyl groups"/>
    <property type="evidence" value="ECO:0007669"/>
    <property type="project" value="InterPro"/>
</dbReference>
<dbReference type="Pfam" id="PF00195">
    <property type="entry name" value="Chal_sti_synt_N"/>
    <property type="match status" value="1"/>
</dbReference>
<feature type="compositionally biased region" description="Low complexity" evidence="1">
    <location>
        <begin position="161"/>
        <end position="185"/>
    </location>
</feature>
<dbReference type="AlphaFoldDB" id="A0A8X8AMK5"/>
<dbReference type="GO" id="GO:0030639">
    <property type="term" value="P:polyketide biosynthetic process"/>
    <property type="evidence" value="ECO:0007669"/>
    <property type="project" value="TreeGrafter"/>
</dbReference>